<accession>A0A9D7LXS8</accession>
<name>A0A9D7LXS8_9RHOO</name>
<feature type="transmembrane region" description="Helical" evidence="1">
    <location>
        <begin position="341"/>
        <end position="358"/>
    </location>
</feature>
<feature type="transmembrane region" description="Helical" evidence="1">
    <location>
        <begin position="908"/>
        <end position="930"/>
    </location>
</feature>
<feature type="transmembrane region" description="Helical" evidence="1">
    <location>
        <begin position="856"/>
        <end position="876"/>
    </location>
</feature>
<keyword evidence="1" id="KW-0472">Membrane</keyword>
<dbReference type="Proteomes" id="UP000808146">
    <property type="component" value="Unassembled WGS sequence"/>
</dbReference>
<dbReference type="EMBL" id="JADKBR010000023">
    <property type="protein sequence ID" value="MBK8892152.1"/>
    <property type="molecule type" value="Genomic_DNA"/>
</dbReference>
<feature type="transmembrane region" description="Helical" evidence="1">
    <location>
        <begin position="465"/>
        <end position="487"/>
    </location>
</feature>
<evidence type="ECO:0000313" key="3">
    <source>
        <dbReference type="Proteomes" id="UP000808146"/>
    </source>
</evidence>
<feature type="transmembrane region" description="Helical" evidence="1">
    <location>
        <begin position="16"/>
        <end position="33"/>
    </location>
</feature>
<dbReference type="AlphaFoldDB" id="A0A9D7LXS8"/>
<feature type="transmembrane region" description="Helical" evidence="1">
    <location>
        <begin position="957"/>
        <end position="976"/>
    </location>
</feature>
<dbReference type="PANTHER" id="PTHR32063:SF64">
    <property type="entry name" value="ACRB_ACRD_ACRF FAMILY PROTEIN"/>
    <property type="match status" value="1"/>
</dbReference>
<organism evidence="2 3">
    <name type="scientific">Candidatus Dechloromonas phosphorivorans</name>
    <dbReference type="NCBI Taxonomy" id="2899244"/>
    <lineage>
        <taxon>Bacteria</taxon>
        <taxon>Pseudomonadati</taxon>
        <taxon>Pseudomonadota</taxon>
        <taxon>Betaproteobacteria</taxon>
        <taxon>Rhodocyclales</taxon>
        <taxon>Azonexaceae</taxon>
        <taxon>Dechloromonas</taxon>
    </lineage>
</organism>
<sequence>MIGPNLSEWALKKRSLVVLLMILAVVAGVMSFFKLGRGEDPAITTRTMVVAAGWPGAMVDETIKQVTERLERTLQETDYLDRLRSYTIAGQTTIFVDLKQSTPPHKIPDIWYQVRKNIGDMRHTLPQGVLGPFLNDSFGDTFGIIYGFTADGFSFRELRDYVEAARSRLLQVPDISKIEVMGAQDEQIFIEFSTERLAGLRLNLNQIVATLQAQNLVRPAGTIQGEQERVFLRVSGAFDSERDIEAVNIVAGERIFRLGDIATVRRGFTDPPQPMFRVNGKPAIGLAIAMRDAGDILALGENVRKEMAEIKANLPVGIEPVLVADQAVTVDLAINDFMTNLWQAIVIILACSFVSLGVRPGAVVALAIPLTMAIVFAVMDVANIDLHRISLGALIIALGMLVDDAMTTVDAMLRRLGAGDTPDQAATFAYRTLAAPMLIGTLVTIAAFVPIGFAKSGAGEYTFSIFSVVAISLIVSWLVAVVFGPLIGKALLKPPKKQEAEPKPGKLVAGYSTFLQGAIRMKWLTIGLTLAAFVAALYLSSHVSRQFFPSSDRPELTVNLTLRQNASIFATEQEVKRLEAILKTDPDVDHFSSYVGRGAIRFILTLDVQLANPFFGQFVVVTKDLEARERLRVKLEKVLAEQFPGVVSRVSPLELGPPVGWPLQYRVSGPDKDEVRRLSLELANVVGTDARTRHVHFDWMEPARQLRVKINQDQARQLGVSSAAIAGVLNAAISGTPVTQVRDDIYLVNAVVRAADGERASFQTLASLQVPTPSGRMVPLQQFASFVEEQEFPLVWRRDRVPTLTVRADVNPGVLPDDVVSALAPKIAEFGARLPKPYKVETGGLFEESQISQASVFAVVPLMIVLMLLAMMVMLVSFRRLAMVMAILPLGLIGVVLTLLVFNRPLGFVAILGILALIGMIAKNAVILIVSIEEERASGLAVRDAVLTCATNRFRPMMLAAMSTVLGLLPIAPTVFWGPMAFAIMGGLLVATLLTLVFLPTLYMTVFGNEKTPAADAVGQSS</sequence>
<dbReference type="GO" id="GO:0005886">
    <property type="term" value="C:plasma membrane"/>
    <property type="evidence" value="ECO:0007669"/>
    <property type="project" value="TreeGrafter"/>
</dbReference>
<protein>
    <submittedName>
        <fullName evidence="2">Efflux RND transporter permease subunit</fullName>
    </submittedName>
</protein>
<dbReference type="SUPFAM" id="SSF82714">
    <property type="entry name" value="Multidrug efflux transporter AcrB TolC docking domain, DN and DC subdomains"/>
    <property type="match status" value="2"/>
</dbReference>
<dbReference type="SUPFAM" id="SSF82866">
    <property type="entry name" value="Multidrug efflux transporter AcrB transmembrane domain"/>
    <property type="match status" value="2"/>
</dbReference>
<dbReference type="Gene3D" id="3.30.70.1320">
    <property type="entry name" value="Multidrug efflux transporter AcrB pore domain like"/>
    <property type="match status" value="1"/>
</dbReference>
<feature type="transmembrane region" description="Helical" evidence="1">
    <location>
        <begin position="363"/>
        <end position="383"/>
    </location>
</feature>
<feature type="transmembrane region" description="Helical" evidence="1">
    <location>
        <begin position="433"/>
        <end position="453"/>
    </location>
</feature>
<feature type="transmembrane region" description="Helical" evidence="1">
    <location>
        <begin position="523"/>
        <end position="541"/>
    </location>
</feature>
<dbReference type="SUPFAM" id="SSF82693">
    <property type="entry name" value="Multidrug efflux transporter AcrB pore domain, PN1, PN2, PC1 and PC2 subdomains"/>
    <property type="match status" value="3"/>
</dbReference>
<dbReference type="GO" id="GO:0042910">
    <property type="term" value="F:xenobiotic transmembrane transporter activity"/>
    <property type="evidence" value="ECO:0007669"/>
    <property type="project" value="TreeGrafter"/>
</dbReference>
<keyword evidence="1" id="KW-0812">Transmembrane</keyword>
<comment type="caution">
    <text evidence="2">The sequence shown here is derived from an EMBL/GenBank/DDBJ whole genome shotgun (WGS) entry which is preliminary data.</text>
</comment>
<dbReference type="Gene3D" id="1.20.1640.10">
    <property type="entry name" value="Multidrug efflux transporter AcrB transmembrane domain"/>
    <property type="match status" value="2"/>
</dbReference>
<dbReference type="Gene3D" id="3.30.70.1430">
    <property type="entry name" value="Multidrug efflux transporter AcrB pore domain"/>
    <property type="match status" value="2"/>
</dbReference>
<dbReference type="InterPro" id="IPR001036">
    <property type="entry name" value="Acrflvin-R"/>
</dbReference>
<keyword evidence="1" id="KW-1133">Transmembrane helix</keyword>
<gene>
    <name evidence="2" type="ORF">IPN75_18165</name>
</gene>
<reference evidence="2" key="1">
    <citation type="submission" date="2020-10" db="EMBL/GenBank/DDBJ databases">
        <title>Connecting structure to function with the recovery of over 1000 high-quality activated sludge metagenome-assembled genomes encoding full-length rRNA genes using long-read sequencing.</title>
        <authorList>
            <person name="Singleton C.M."/>
            <person name="Petriglieri F."/>
            <person name="Kristensen J.M."/>
            <person name="Kirkegaard R.H."/>
            <person name="Michaelsen T.Y."/>
            <person name="Andersen M.H."/>
            <person name="Karst S.M."/>
            <person name="Dueholm M.S."/>
            <person name="Nielsen P.H."/>
            <person name="Albertsen M."/>
        </authorList>
    </citation>
    <scope>NUCLEOTIDE SEQUENCE</scope>
    <source>
        <strain evidence="2">OdNE_18-Q3-R46-58_BAT3C.305</strain>
    </source>
</reference>
<dbReference type="InterPro" id="IPR027463">
    <property type="entry name" value="AcrB_DN_DC_subdom"/>
</dbReference>
<feature type="transmembrane region" description="Helical" evidence="1">
    <location>
        <begin position="883"/>
        <end position="902"/>
    </location>
</feature>
<evidence type="ECO:0000313" key="2">
    <source>
        <dbReference type="EMBL" id="MBK8892152.1"/>
    </source>
</evidence>
<dbReference type="Gene3D" id="3.30.2090.10">
    <property type="entry name" value="Multidrug efflux transporter AcrB TolC docking domain, DN and DC subdomains"/>
    <property type="match status" value="2"/>
</dbReference>
<evidence type="ECO:0000256" key="1">
    <source>
        <dbReference type="SAM" id="Phobius"/>
    </source>
</evidence>
<dbReference type="PRINTS" id="PR00702">
    <property type="entry name" value="ACRIFLAVINRP"/>
</dbReference>
<dbReference type="Gene3D" id="3.30.70.1440">
    <property type="entry name" value="Multidrug efflux transporter AcrB pore domain"/>
    <property type="match status" value="1"/>
</dbReference>
<feature type="transmembrane region" description="Helical" evidence="1">
    <location>
        <begin position="389"/>
        <end position="413"/>
    </location>
</feature>
<proteinExistence type="predicted"/>
<feature type="transmembrane region" description="Helical" evidence="1">
    <location>
        <begin position="982"/>
        <end position="1003"/>
    </location>
</feature>
<dbReference type="PANTHER" id="PTHR32063">
    <property type="match status" value="1"/>
</dbReference>
<dbReference type="Pfam" id="PF00873">
    <property type="entry name" value="ACR_tran"/>
    <property type="match status" value="1"/>
</dbReference>